<dbReference type="EMBL" id="QOUX01000001">
    <property type="protein sequence ID" value="RXJ04514.1"/>
    <property type="molecule type" value="Genomic_DNA"/>
</dbReference>
<proteinExistence type="predicted"/>
<dbReference type="AlphaFoldDB" id="A0A4Q0VXU4"/>
<gene>
    <name evidence="2" type="ORF">DS745_03785</name>
</gene>
<dbReference type="OrthoDB" id="2885749at2"/>
<evidence type="ECO:0000256" key="1">
    <source>
        <dbReference type="SAM" id="Phobius"/>
    </source>
</evidence>
<feature type="transmembrane region" description="Helical" evidence="1">
    <location>
        <begin position="6"/>
        <end position="26"/>
    </location>
</feature>
<comment type="caution">
    <text evidence="2">The sequence shown here is derived from an EMBL/GenBank/DDBJ whole genome shotgun (WGS) entry which is preliminary data.</text>
</comment>
<accession>A0A4Q0VXU4</accession>
<dbReference type="Proteomes" id="UP000290649">
    <property type="component" value="Unassembled WGS sequence"/>
</dbReference>
<name>A0A4Q0VXU4_9BACI</name>
<sequence length="371" mass="43324">MKRNFLLIPFFIFVVTILFFGGRYWFIKDTFKQPYKVAGMVVEEAHQDKRQSVHVITEEEWREHTENSVYKIIRQPLDWEEFKEYIQTCEKQKFSSLLYSDGKADYKVAKSKYKGTYNEVNIECIDYAAESNDVLEVNYITLLLEKINGDWKVVGQSRNDGISGYYHDSGHALDAARNFINAIKHKNEEQLLALIKSSNLYSRYDLSYVSKMIEGFEQTFDLPSLEVELNDRPANSIDGQFEFVLHDDGEEDHEGINVFLIRYEGNGDIYYNHPYIRYFPFAEEMVTKYVDLIVTKNVEELGQFIKPMDGGPERVAEDRIASYQKYFGNVDLAVRHEKGFVFTVENEKGKEHQIEVVFSDGLMTIDDKFSN</sequence>
<reference evidence="2 3" key="1">
    <citation type="journal article" date="2019" name="Int. J. Syst. Evol. Microbiol.">
        <title>Anaerobacillus alkaliphilus sp. nov., a novel alkaliphilic and moderately halophilic bacterium.</title>
        <authorList>
            <person name="Borsodi A.K."/>
            <person name="Aszalos J.M."/>
            <person name="Bihari P."/>
            <person name="Nagy I."/>
            <person name="Schumann P."/>
            <person name="Sproer C."/>
            <person name="Kovacs A.L."/>
            <person name="Boka K."/>
            <person name="Dobosy P."/>
            <person name="Ovari M."/>
            <person name="Szili-Kovacs T."/>
            <person name="Toth E."/>
        </authorList>
    </citation>
    <scope>NUCLEOTIDE SEQUENCE [LARGE SCALE GENOMIC DNA]</scope>
    <source>
        <strain evidence="2 3">B16-10</strain>
    </source>
</reference>
<keyword evidence="1" id="KW-1133">Transmembrane helix</keyword>
<dbReference type="RefSeq" id="WP_129076854.1">
    <property type="nucleotide sequence ID" value="NZ_QOUX01000001.1"/>
</dbReference>
<protein>
    <submittedName>
        <fullName evidence="2">Uncharacterized protein</fullName>
    </submittedName>
</protein>
<evidence type="ECO:0000313" key="2">
    <source>
        <dbReference type="EMBL" id="RXJ04514.1"/>
    </source>
</evidence>
<organism evidence="2 3">
    <name type="scientific">Anaerobacillus alkaliphilus</name>
    <dbReference type="NCBI Taxonomy" id="1548597"/>
    <lineage>
        <taxon>Bacteria</taxon>
        <taxon>Bacillati</taxon>
        <taxon>Bacillota</taxon>
        <taxon>Bacilli</taxon>
        <taxon>Bacillales</taxon>
        <taxon>Bacillaceae</taxon>
        <taxon>Anaerobacillus</taxon>
    </lineage>
</organism>
<evidence type="ECO:0000313" key="3">
    <source>
        <dbReference type="Proteomes" id="UP000290649"/>
    </source>
</evidence>
<keyword evidence="1" id="KW-0812">Transmembrane</keyword>
<keyword evidence="3" id="KW-1185">Reference proteome</keyword>
<keyword evidence="1" id="KW-0472">Membrane</keyword>